<dbReference type="RefSeq" id="WP_226392534.1">
    <property type="nucleotide sequence ID" value="NZ_JADCKB010000009.1"/>
</dbReference>
<name>A0A9D5R8H3_9FIRM</name>
<dbReference type="PANTHER" id="PTHR38045">
    <property type="entry name" value="CHROMOSOME 1, WHOLE GENOME SHOTGUN SEQUENCE"/>
    <property type="match status" value="1"/>
</dbReference>
<accession>A0A9D5R8H3</accession>
<evidence type="ECO:0000313" key="1">
    <source>
        <dbReference type="EMBL" id="MBE5039985.1"/>
    </source>
</evidence>
<sequence length="566" mass="65468">MLQQAKQPAFWNKVRTAKDYQMFRDDLLAMYKKTHKNTTPAVSYQKYTRYYRDGNRLEFEKAYFSKRIRMNILALLALIYPQESVYMDELKEVIWAVCDEYTWALPAHVPYDMWDHSIQIDLFSSETGFALSEIRELLGNRFDPLIYRRIGYEVERRIIEPFLTRTFFWEQVENNWCAVCTCGVAAAFFYIRPDLAKTQIPRFNNNLPSFFHSFQADGVCREGVAYWNYGFGFFVSYASMLKEFTNGEIDLFANDKVKRIAAFQHKAYLRADITASFADGNVRGRHIIGITHFLKHLYPDDIQVLPTKFRDNQPLDISDVAFRARWTFELRSILWYDPVLSTEKTEIAAEYYLSDSAWYIKKNPDYSFAAKAGNNDEPHNHNDVGSFIFATDQGQLLCDLGCGEYTRDYFQPDTRYRILCNRSGGHSVPLIDGQEQKPGVEFNGTMSLQNGSLLLEIGSAYGIDELLSLQRQFSFQDDGITLWDKFSFRNAPLSVIERFITQVCPEEEGGGLRIGQAFLSCNDGWMPTVTPAVWANHAGQNETVYLIDFLAKKPADEFRLSIQLQP</sequence>
<comment type="caution">
    <text evidence="1">The sequence shown here is derived from an EMBL/GenBank/DDBJ whole genome shotgun (WGS) entry which is preliminary data.</text>
</comment>
<dbReference type="PANTHER" id="PTHR38045:SF1">
    <property type="entry name" value="HEPARINASE II_III-LIKE PROTEIN"/>
    <property type="match status" value="1"/>
</dbReference>
<protein>
    <submittedName>
        <fullName evidence="1">Heparinase II/III family protein</fullName>
    </submittedName>
</protein>
<dbReference type="SUPFAM" id="SSF48230">
    <property type="entry name" value="Chondroitin AC/alginate lyase"/>
    <property type="match status" value="1"/>
</dbReference>
<dbReference type="InterPro" id="IPR008929">
    <property type="entry name" value="Chondroitin_lyas"/>
</dbReference>
<reference evidence="1" key="1">
    <citation type="submission" date="2020-10" db="EMBL/GenBank/DDBJ databases">
        <title>ChiBAC.</title>
        <authorList>
            <person name="Zenner C."/>
            <person name="Hitch T.C.A."/>
            <person name="Clavel T."/>
        </authorList>
    </citation>
    <scope>NUCLEOTIDE SEQUENCE</scope>
    <source>
        <strain evidence="1">DSM 107454</strain>
    </source>
</reference>
<dbReference type="Gene3D" id="1.50.10.100">
    <property type="entry name" value="Chondroitin AC/alginate lyase"/>
    <property type="match status" value="1"/>
</dbReference>
<dbReference type="EMBL" id="JADCKB010000009">
    <property type="protein sequence ID" value="MBE5039985.1"/>
    <property type="molecule type" value="Genomic_DNA"/>
</dbReference>
<organism evidence="1 2">
    <name type="scientific">Ructibacterium gallinarum</name>
    <dbReference type="NCBI Taxonomy" id="2779355"/>
    <lineage>
        <taxon>Bacteria</taxon>
        <taxon>Bacillati</taxon>
        <taxon>Bacillota</taxon>
        <taxon>Clostridia</taxon>
        <taxon>Eubacteriales</taxon>
        <taxon>Oscillospiraceae</taxon>
        <taxon>Ructibacterium</taxon>
    </lineage>
</organism>
<dbReference type="Proteomes" id="UP000806542">
    <property type="component" value="Unassembled WGS sequence"/>
</dbReference>
<keyword evidence="2" id="KW-1185">Reference proteome</keyword>
<dbReference type="AlphaFoldDB" id="A0A9D5R8H3"/>
<proteinExistence type="predicted"/>
<gene>
    <name evidence="1" type="ORF">INF28_05845</name>
</gene>
<dbReference type="Gene3D" id="2.70.98.70">
    <property type="match status" value="1"/>
</dbReference>
<evidence type="ECO:0000313" key="2">
    <source>
        <dbReference type="Proteomes" id="UP000806542"/>
    </source>
</evidence>